<dbReference type="InterPro" id="IPR036691">
    <property type="entry name" value="Endo/exonu/phosph_ase_sf"/>
</dbReference>
<dbReference type="GO" id="GO:0003906">
    <property type="term" value="F:DNA-(apurinic or apyrimidinic site) endonuclease activity"/>
    <property type="evidence" value="ECO:0007669"/>
    <property type="project" value="TreeGrafter"/>
</dbReference>
<dbReference type="GO" id="GO:0003677">
    <property type="term" value="F:DNA binding"/>
    <property type="evidence" value="ECO:0007669"/>
    <property type="project" value="InterPro"/>
</dbReference>
<feature type="active site" description="Proton acceptor" evidence="6">
    <location>
        <position position="181"/>
    </location>
</feature>
<feature type="site" description="Interaction with DNA substrate" evidence="8">
    <location>
        <position position="181"/>
    </location>
</feature>
<evidence type="ECO:0000256" key="5">
    <source>
        <dbReference type="ARBA" id="ARBA00022842"/>
    </source>
</evidence>
<evidence type="ECO:0000256" key="4">
    <source>
        <dbReference type="ARBA" id="ARBA00022801"/>
    </source>
</evidence>
<accession>A0A8J6NQ34</accession>
<comment type="cofactor">
    <cofactor evidence="1">
        <name>Mn(2+)</name>
        <dbReference type="ChEBI" id="CHEBI:29035"/>
    </cofactor>
</comment>
<dbReference type="EMBL" id="JACNJN010000140">
    <property type="protein sequence ID" value="MBC8336114.1"/>
    <property type="molecule type" value="Genomic_DNA"/>
</dbReference>
<sequence>YSGVSTWTKETPQEVMLGMNEPRFDSEGRVIRTRYPDFYLYNIYFPNGRRGHERVEYKLDFYETLLATCDALQAAGESVIITGDFNTAHNEIDLKNHKSNQKTSGFLPEERAMIDRYLEHGFVDPFRHLYPEKEQYSYWSSRGNARANNVGWRIDYFLVSENLLPRVQDVIIHDDVLGSDHCPTELIIL</sequence>
<dbReference type="PROSITE" id="PS00728">
    <property type="entry name" value="AP_NUCLEASE_F1_3"/>
    <property type="match status" value="1"/>
</dbReference>
<evidence type="ECO:0000313" key="11">
    <source>
        <dbReference type="Proteomes" id="UP000614469"/>
    </source>
</evidence>
<dbReference type="InterPro" id="IPR020848">
    <property type="entry name" value="AP_endonuclease_F1_CS"/>
</dbReference>
<evidence type="ECO:0000256" key="7">
    <source>
        <dbReference type="PIRSR" id="PIRSR604808-2"/>
    </source>
</evidence>
<dbReference type="GO" id="GO:0006284">
    <property type="term" value="P:base-excision repair"/>
    <property type="evidence" value="ECO:0007669"/>
    <property type="project" value="TreeGrafter"/>
</dbReference>
<reference evidence="10 11" key="1">
    <citation type="submission" date="2020-08" db="EMBL/GenBank/DDBJ databases">
        <title>Bridging the membrane lipid divide: bacteria of the FCB group superphylum have the potential to synthesize archaeal ether lipids.</title>
        <authorList>
            <person name="Villanueva L."/>
            <person name="Von Meijenfeldt F.A.B."/>
            <person name="Westbye A.B."/>
            <person name="Yadav S."/>
            <person name="Hopmans E.C."/>
            <person name="Dutilh B.E."/>
            <person name="Sinninghe Damste J.S."/>
        </authorList>
    </citation>
    <scope>NUCLEOTIDE SEQUENCE [LARGE SCALE GENOMIC DNA]</scope>
    <source>
        <strain evidence="10">NIOZ-UU36</strain>
    </source>
</reference>
<comment type="cofactor">
    <cofactor evidence="7">
        <name>Mg(2+)</name>
        <dbReference type="ChEBI" id="CHEBI:18420"/>
    </cofactor>
    <cofactor evidence="7">
        <name>Mn(2+)</name>
        <dbReference type="ChEBI" id="CHEBI:29035"/>
    </cofactor>
    <text evidence="7">Probably binds two magnesium or manganese ions per subunit.</text>
</comment>
<dbReference type="InterPro" id="IPR004808">
    <property type="entry name" value="AP_endonuc_1"/>
</dbReference>
<dbReference type="PANTHER" id="PTHR22748">
    <property type="entry name" value="AP ENDONUCLEASE"/>
    <property type="match status" value="1"/>
</dbReference>
<proteinExistence type="inferred from homology"/>
<dbReference type="PANTHER" id="PTHR22748:SF6">
    <property type="entry name" value="DNA-(APURINIC OR APYRIMIDINIC SITE) ENDONUCLEASE"/>
    <property type="match status" value="1"/>
</dbReference>
<feature type="site" description="Important for catalytic activity" evidence="8">
    <location>
        <position position="155"/>
    </location>
</feature>
<dbReference type="NCBIfam" id="TIGR00633">
    <property type="entry name" value="xth"/>
    <property type="match status" value="1"/>
</dbReference>
<feature type="binding site" evidence="7">
    <location>
        <position position="180"/>
    </location>
    <ligand>
        <name>Mg(2+)</name>
        <dbReference type="ChEBI" id="CHEBI:18420"/>
        <label>1</label>
    </ligand>
</feature>
<comment type="caution">
    <text evidence="10">The sequence shown here is derived from an EMBL/GenBank/DDBJ whole genome shotgun (WGS) entry which is preliminary data.</text>
</comment>
<evidence type="ECO:0000256" key="3">
    <source>
        <dbReference type="ARBA" id="ARBA00022723"/>
    </source>
</evidence>
<feature type="non-terminal residue" evidence="10">
    <location>
        <position position="1"/>
    </location>
</feature>
<feature type="active site" evidence="6">
    <location>
        <position position="44"/>
    </location>
</feature>
<keyword evidence="7" id="KW-0464">Manganese</keyword>
<organism evidence="10 11">
    <name type="scientific">Candidatus Desulfolinea nitratireducens</name>
    <dbReference type="NCBI Taxonomy" id="2841698"/>
    <lineage>
        <taxon>Bacteria</taxon>
        <taxon>Bacillati</taxon>
        <taxon>Chloroflexota</taxon>
        <taxon>Anaerolineae</taxon>
        <taxon>Anaerolineales</taxon>
        <taxon>Anaerolineales incertae sedis</taxon>
        <taxon>Candidatus Desulfolinea</taxon>
    </lineage>
</organism>
<keyword evidence="4 10" id="KW-0378">Hydrolase</keyword>
<comment type="similarity">
    <text evidence="2">Belongs to the DNA repair enzymes AP/ExoA family.</text>
</comment>
<feature type="active site" description="Proton donor/acceptor" evidence="6">
    <location>
        <position position="84"/>
    </location>
</feature>
<dbReference type="SUPFAM" id="SSF56219">
    <property type="entry name" value="DNase I-like"/>
    <property type="match status" value="1"/>
</dbReference>
<evidence type="ECO:0000313" key="10">
    <source>
        <dbReference type="EMBL" id="MBC8336114.1"/>
    </source>
</evidence>
<feature type="domain" description="Endonuclease/exonuclease/phosphatase" evidence="9">
    <location>
        <begin position="1"/>
        <end position="181"/>
    </location>
</feature>
<protein>
    <submittedName>
        <fullName evidence="10">Exodeoxyribonuclease III</fullName>
        <ecNumber evidence="10">3.1.11.2</ecNumber>
    </submittedName>
</protein>
<dbReference type="EC" id="3.1.11.2" evidence="10"/>
<dbReference type="GO" id="GO:0008311">
    <property type="term" value="F:double-stranded DNA 3'-5' DNA exonuclease activity"/>
    <property type="evidence" value="ECO:0007669"/>
    <property type="project" value="UniProtKB-EC"/>
</dbReference>
<keyword evidence="5 7" id="KW-0460">Magnesium</keyword>
<dbReference type="GO" id="GO:0046872">
    <property type="term" value="F:metal ion binding"/>
    <property type="evidence" value="ECO:0007669"/>
    <property type="project" value="UniProtKB-KW"/>
</dbReference>
<feature type="binding site" evidence="7">
    <location>
        <position position="84"/>
    </location>
    <ligand>
        <name>Mg(2+)</name>
        <dbReference type="ChEBI" id="CHEBI:18420"/>
        <label>1</label>
    </ligand>
</feature>
<evidence type="ECO:0000256" key="1">
    <source>
        <dbReference type="ARBA" id="ARBA00001936"/>
    </source>
</evidence>
<dbReference type="AlphaFoldDB" id="A0A8J6NQ34"/>
<feature type="site" description="Transition state stabilizer" evidence="8">
    <location>
        <position position="86"/>
    </location>
</feature>
<feature type="binding site" evidence="7">
    <location>
        <position position="86"/>
    </location>
    <ligand>
        <name>Mg(2+)</name>
        <dbReference type="ChEBI" id="CHEBI:18420"/>
        <label>1</label>
    </ligand>
</feature>
<feature type="binding site" evidence="7">
    <location>
        <position position="181"/>
    </location>
    <ligand>
        <name>Mg(2+)</name>
        <dbReference type="ChEBI" id="CHEBI:18420"/>
        <label>1</label>
    </ligand>
</feature>
<evidence type="ECO:0000256" key="6">
    <source>
        <dbReference type="PIRSR" id="PIRSR604808-1"/>
    </source>
</evidence>
<dbReference type="InterPro" id="IPR005135">
    <property type="entry name" value="Endo/exonuclease/phosphatase"/>
</dbReference>
<dbReference type="NCBIfam" id="TIGR00195">
    <property type="entry name" value="exoDNase_III"/>
    <property type="match status" value="1"/>
</dbReference>
<dbReference type="Gene3D" id="3.60.10.10">
    <property type="entry name" value="Endonuclease/exonuclease/phosphatase"/>
    <property type="match status" value="1"/>
</dbReference>
<evidence type="ECO:0000256" key="8">
    <source>
        <dbReference type="PIRSR" id="PIRSR604808-3"/>
    </source>
</evidence>
<dbReference type="GO" id="GO:0008081">
    <property type="term" value="F:phosphoric diester hydrolase activity"/>
    <property type="evidence" value="ECO:0007669"/>
    <property type="project" value="TreeGrafter"/>
</dbReference>
<evidence type="ECO:0000256" key="2">
    <source>
        <dbReference type="ARBA" id="ARBA00007092"/>
    </source>
</evidence>
<evidence type="ECO:0000259" key="9">
    <source>
        <dbReference type="Pfam" id="PF03372"/>
    </source>
</evidence>
<keyword evidence="3 7" id="KW-0479">Metal-binding</keyword>
<name>A0A8J6NQ34_9CHLR</name>
<dbReference type="PROSITE" id="PS51435">
    <property type="entry name" value="AP_NUCLEASE_F1_4"/>
    <property type="match status" value="1"/>
</dbReference>
<dbReference type="Pfam" id="PF03372">
    <property type="entry name" value="Exo_endo_phos"/>
    <property type="match status" value="1"/>
</dbReference>
<gene>
    <name evidence="10" type="primary">xth</name>
    <name evidence="10" type="ORF">H8E29_12670</name>
</gene>
<dbReference type="Proteomes" id="UP000614469">
    <property type="component" value="Unassembled WGS sequence"/>
</dbReference>